<sequence>MAVPPTAAPPVGLQRQRRRSSSPAGSSEQNNSASMRDADGNDVGFVDGVGAWAEEQQIQKLSARLQALEADRESMRHAIMSMGAEKAQVVMLKDIAHQPCEEAAPLPAVSLKLHPVPQAVVAPKRKLVKRQPFCVKFFIVTAIKVNSAGLVLL</sequence>
<reference evidence="3" key="1">
    <citation type="submission" date="2015-06" db="UniProtKB">
        <authorList>
            <consortium name="EnsemblPlants"/>
        </authorList>
    </citation>
    <scope>IDENTIFICATION</scope>
</reference>
<name>M8AW28_AEGTA</name>
<evidence type="ECO:0000313" key="3">
    <source>
        <dbReference type="EnsemblPlants" id="EMT08662"/>
    </source>
</evidence>
<keyword evidence="1" id="KW-0175">Coiled coil</keyword>
<proteinExistence type="predicted"/>
<dbReference type="PANTHER" id="PTHR31422">
    <property type="entry name" value="BNAANNG28530D PROTEIN"/>
    <property type="match status" value="1"/>
</dbReference>
<feature type="compositionally biased region" description="Polar residues" evidence="2">
    <location>
        <begin position="21"/>
        <end position="34"/>
    </location>
</feature>
<feature type="region of interest" description="Disordered" evidence="2">
    <location>
        <begin position="1"/>
        <end position="42"/>
    </location>
</feature>
<dbReference type="PANTHER" id="PTHR31422:SF59">
    <property type="entry name" value="MYOSIN-BINDING PROTEIN 7"/>
    <property type="match status" value="1"/>
</dbReference>
<dbReference type="AlphaFoldDB" id="M8AW28"/>
<evidence type="ECO:0000256" key="2">
    <source>
        <dbReference type="SAM" id="MobiDB-lite"/>
    </source>
</evidence>
<evidence type="ECO:0000256" key="1">
    <source>
        <dbReference type="SAM" id="Coils"/>
    </source>
</evidence>
<accession>M8AW28</accession>
<protein>
    <submittedName>
        <fullName evidence="3">Uncharacterized protein</fullName>
    </submittedName>
</protein>
<organism evidence="3">
    <name type="scientific">Aegilops tauschii</name>
    <name type="common">Tausch's goatgrass</name>
    <name type="synonym">Aegilops squarrosa</name>
    <dbReference type="NCBI Taxonomy" id="37682"/>
    <lineage>
        <taxon>Eukaryota</taxon>
        <taxon>Viridiplantae</taxon>
        <taxon>Streptophyta</taxon>
        <taxon>Embryophyta</taxon>
        <taxon>Tracheophyta</taxon>
        <taxon>Spermatophyta</taxon>
        <taxon>Magnoliopsida</taxon>
        <taxon>Liliopsida</taxon>
        <taxon>Poales</taxon>
        <taxon>Poaceae</taxon>
        <taxon>BOP clade</taxon>
        <taxon>Pooideae</taxon>
        <taxon>Triticodae</taxon>
        <taxon>Triticeae</taxon>
        <taxon>Triticinae</taxon>
        <taxon>Aegilops</taxon>
    </lineage>
</organism>
<feature type="coiled-coil region" evidence="1">
    <location>
        <begin position="51"/>
        <end position="78"/>
    </location>
</feature>
<dbReference type="EnsemblPlants" id="EMT08662">
    <property type="protein sequence ID" value="EMT08662"/>
    <property type="gene ID" value="F775_24594"/>
</dbReference>